<proteinExistence type="predicted"/>
<protein>
    <submittedName>
        <fullName evidence="4">Bgt-20622</fullName>
    </submittedName>
</protein>
<dbReference type="Proteomes" id="UP000324639">
    <property type="component" value="Chromosome Bgt_-05"/>
</dbReference>
<feature type="region of interest" description="Disordered" evidence="2">
    <location>
        <begin position="1"/>
        <end position="24"/>
    </location>
</feature>
<evidence type="ECO:0000256" key="1">
    <source>
        <dbReference type="PROSITE-ProRule" id="PRU00047"/>
    </source>
</evidence>
<dbReference type="AlphaFoldDB" id="A0A9X9MF38"/>
<name>A0A9X9MF38_BLUGR</name>
<evidence type="ECO:0000259" key="3">
    <source>
        <dbReference type="PROSITE" id="PS50158"/>
    </source>
</evidence>
<feature type="compositionally biased region" description="Polar residues" evidence="2">
    <location>
        <begin position="103"/>
        <end position="115"/>
    </location>
</feature>
<keyword evidence="1" id="KW-0863">Zinc-finger</keyword>
<dbReference type="SUPFAM" id="SSF57756">
    <property type="entry name" value="Retrovirus zinc finger-like domains"/>
    <property type="match status" value="1"/>
</dbReference>
<evidence type="ECO:0000256" key="2">
    <source>
        <dbReference type="SAM" id="MobiDB-lite"/>
    </source>
</evidence>
<evidence type="ECO:0000313" key="5">
    <source>
        <dbReference type="Proteomes" id="UP000324639"/>
    </source>
</evidence>
<accession>A0A9X9MF38</accession>
<dbReference type="InterPro" id="IPR036875">
    <property type="entry name" value="Znf_CCHC_sf"/>
</dbReference>
<feature type="domain" description="CCHC-type" evidence="3">
    <location>
        <begin position="77"/>
        <end position="93"/>
    </location>
</feature>
<gene>
    <name evidence="4" type="ORF">BGT96224V316_LOCUS3160</name>
</gene>
<sequence length="132" mass="14459">MQTSSATQHPASDLDAHGDTKMSGINGINISTLTAIINALNSQNEEKDKVRGKYKHNKPPAPWRSPEEFATLRAAGKCMRCGETGHWFKKCPRFTRAKRPASINATASGKSNPQGSIEIRFDRSEESDSGNE</sequence>
<dbReference type="EMBL" id="LR026988">
    <property type="protein sequence ID" value="VDB84086.1"/>
    <property type="molecule type" value="Genomic_DNA"/>
</dbReference>
<dbReference type="GO" id="GO:0003676">
    <property type="term" value="F:nucleic acid binding"/>
    <property type="evidence" value="ECO:0007669"/>
    <property type="project" value="InterPro"/>
</dbReference>
<dbReference type="PROSITE" id="PS50158">
    <property type="entry name" value="ZF_CCHC"/>
    <property type="match status" value="1"/>
</dbReference>
<dbReference type="GO" id="GO:0008270">
    <property type="term" value="F:zinc ion binding"/>
    <property type="evidence" value="ECO:0007669"/>
    <property type="project" value="UniProtKB-KW"/>
</dbReference>
<dbReference type="Gene3D" id="4.10.60.10">
    <property type="entry name" value="Zinc finger, CCHC-type"/>
    <property type="match status" value="1"/>
</dbReference>
<reference evidence="4 5" key="1">
    <citation type="submission" date="2018-08" db="EMBL/GenBank/DDBJ databases">
        <authorList>
            <person name="Muller C M."/>
        </authorList>
    </citation>
    <scope>NUCLEOTIDE SEQUENCE [LARGE SCALE GENOMIC DNA]</scope>
</reference>
<organism evidence="4 5">
    <name type="scientific">Blumeria graminis f. sp. tritici</name>
    <dbReference type="NCBI Taxonomy" id="62690"/>
    <lineage>
        <taxon>Eukaryota</taxon>
        <taxon>Fungi</taxon>
        <taxon>Dikarya</taxon>
        <taxon>Ascomycota</taxon>
        <taxon>Pezizomycotina</taxon>
        <taxon>Leotiomycetes</taxon>
        <taxon>Erysiphales</taxon>
        <taxon>Erysiphaceae</taxon>
        <taxon>Blumeria</taxon>
    </lineage>
</organism>
<feature type="region of interest" description="Disordered" evidence="2">
    <location>
        <begin position="100"/>
        <end position="132"/>
    </location>
</feature>
<keyword evidence="5" id="KW-1185">Reference proteome</keyword>
<feature type="region of interest" description="Disordered" evidence="2">
    <location>
        <begin position="43"/>
        <end position="65"/>
    </location>
</feature>
<evidence type="ECO:0000313" key="4">
    <source>
        <dbReference type="EMBL" id="VDB84086.1"/>
    </source>
</evidence>
<dbReference type="InterPro" id="IPR001878">
    <property type="entry name" value="Znf_CCHC"/>
</dbReference>
<keyword evidence="1" id="KW-0862">Zinc</keyword>
<keyword evidence="1" id="KW-0479">Metal-binding</keyword>
<feature type="compositionally biased region" description="Polar residues" evidence="2">
    <location>
        <begin position="1"/>
        <end position="10"/>
    </location>
</feature>